<comment type="caution">
    <text evidence="2">The sequence shown here is derived from an EMBL/GenBank/DDBJ whole genome shotgun (WGS) entry which is preliminary data.</text>
</comment>
<evidence type="ECO:0000313" key="3">
    <source>
        <dbReference type="Proteomes" id="UP000070533"/>
    </source>
</evidence>
<name>A0A133PV12_9BACT</name>
<dbReference type="STRING" id="28128.HMPREF3226_02574"/>
<evidence type="ECO:0000256" key="1">
    <source>
        <dbReference type="SAM" id="MobiDB-lite"/>
    </source>
</evidence>
<reference evidence="3" key="1">
    <citation type="submission" date="2016-01" db="EMBL/GenBank/DDBJ databases">
        <authorList>
            <person name="Mitreva M."/>
            <person name="Pepin K.H."/>
            <person name="Mihindukulasuriya K.A."/>
            <person name="Fulton R."/>
            <person name="Fronick C."/>
            <person name="O'Laughlin M."/>
            <person name="Miner T."/>
            <person name="Herter B."/>
            <person name="Rosa B.A."/>
            <person name="Cordes M."/>
            <person name="Tomlinson C."/>
            <person name="Wollam A."/>
            <person name="Palsikar V.B."/>
            <person name="Mardis E.R."/>
            <person name="Wilson R.K."/>
        </authorList>
    </citation>
    <scope>NUCLEOTIDE SEQUENCE [LARGE SCALE GENOMIC DNA]</scope>
    <source>
        <strain evidence="3">MJR7716</strain>
    </source>
</reference>
<dbReference type="AlphaFoldDB" id="A0A133PV12"/>
<gene>
    <name evidence="2" type="ORF">HMPREF3226_02574</name>
</gene>
<accession>A0A133PV12</accession>
<feature type="compositionally biased region" description="Basic and acidic residues" evidence="1">
    <location>
        <begin position="55"/>
        <end position="74"/>
    </location>
</feature>
<dbReference type="EMBL" id="LRQG01000238">
    <property type="protein sequence ID" value="KXA32955.1"/>
    <property type="molecule type" value="Genomic_DNA"/>
</dbReference>
<organism evidence="2 3">
    <name type="scientific">Prevotella corporis</name>
    <dbReference type="NCBI Taxonomy" id="28128"/>
    <lineage>
        <taxon>Bacteria</taxon>
        <taxon>Pseudomonadati</taxon>
        <taxon>Bacteroidota</taxon>
        <taxon>Bacteroidia</taxon>
        <taxon>Bacteroidales</taxon>
        <taxon>Prevotellaceae</taxon>
        <taxon>Prevotella</taxon>
    </lineage>
</organism>
<feature type="region of interest" description="Disordered" evidence="1">
    <location>
        <begin position="52"/>
        <end position="74"/>
    </location>
</feature>
<evidence type="ECO:0000313" key="2">
    <source>
        <dbReference type="EMBL" id="KXA32955.1"/>
    </source>
</evidence>
<dbReference type="PATRIC" id="fig|28128.5.peg.2648"/>
<sequence length="74" mass="8710">MKHQSSPFAKRKMSFQQTTHTTLISNRLQNTSTTIRIKILIDFLRIKNIPKKSHERHEGISHRWKDALGNDTLK</sequence>
<proteinExistence type="predicted"/>
<protein>
    <submittedName>
        <fullName evidence="2">Uncharacterized protein</fullName>
    </submittedName>
</protein>
<dbReference type="Proteomes" id="UP000070533">
    <property type="component" value="Unassembled WGS sequence"/>
</dbReference>
<keyword evidence="3" id="KW-1185">Reference proteome</keyword>